<gene>
    <name evidence="18" type="ORF">ACMD2_25941</name>
</gene>
<dbReference type="CDD" id="cd14704">
    <property type="entry name" value="bZIP_HY5-like"/>
    <property type="match status" value="1"/>
</dbReference>
<dbReference type="GO" id="GO:0005634">
    <property type="term" value="C:nucleus"/>
    <property type="evidence" value="ECO:0007669"/>
    <property type="project" value="UniProtKB-SubCell"/>
</dbReference>
<keyword evidence="9 16" id="KW-0472">Membrane</keyword>
<name>A0A199UTH2_ANACO</name>
<dbReference type="Gene3D" id="1.20.5.170">
    <property type="match status" value="1"/>
</dbReference>
<feature type="compositionally biased region" description="Basic and acidic residues" evidence="15">
    <location>
        <begin position="14"/>
        <end position="23"/>
    </location>
</feature>
<evidence type="ECO:0000256" key="7">
    <source>
        <dbReference type="ARBA" id="ARBA00023015"/>
    </source>
</evidence>
<evidence type="ECO:0000256" key="3">
    <source>
        <dbReference type="ARBA" id="ARBA00007163"/>
    </source>
</evidence>
<feature type="compositionally biased region" description="Low complexity" evidence="15">
    <location>
        <begin position="33"/>
        <end position="47"/>
    </location>
</feature>
<keyword evidence="5" id="KW-0256">Endoplasmic reticulum</keyword>
<evidence type="ECO:0000256" key="13">
    <source>
        <dbReference type="ARBA" id="ARBA00023242"/>
    </source>
</evidence>
<keyword evidence="6 16" id="KW-1133">Transmembrane helix</keyword>
<evidence type="ECO:0000256" key="9">
    <source>
        <dbReference type="ARBA" id="ARBA00023136"/>
    </source>
</evidence>
<dbReference type="PROSITE" id="PS50217">
    <property type="entry name" value="BZIP"/>
    <property type="match status" value="1"/>
</dbReference>
<sequence>MAESALLAPSSFDLPHHNHRDAAIDPSDPPFFDPDLFSDDLPLPADPSFDDFDIDVDFSVDDFLLSPERRDGSPSPEFNEGSGASSSSLPPASAADAGGGPASPDSGHSAAGSPDSGVCAEGSGKARRGVKRKKQKEDAGSPNPNPSPNISPESNSASCVDDAGDEDEDKRKARLMRNRESAQLSRQRKKLYVEELEEKVKSMHSTINELNAKISYIMAENLALRQQVGGNAGPNCPPQSVYPMAPLHFPWIPGYSLRQQGSQVPLVPIPRLKPQQPAPAPKAKKSESKKGEKSRTKKLASISLLGLLFVALFFGAVVPGVTRRIGESRNSVSDQFDVGKSGNFGGSHGRVLSVSSRGGSSNSTDQIELCGGKFNFGESGTDGITGKKCQPGISKNSSESLPALLYVPRNGKHVKINGNLIIHSVLASERAMAHRESRDQVRQSTSKENNDTSLALASYVASSLAVSESGKEMGKHFNSYRGSVEHLRALASDSGDAHGKNMKSSLPDGSLPQWFSEGMAGPILSSGMCTEVFQFEVSPASAQPSGIVPATSIANASSILNSTENLHRSRHTGKIKNRRIMYKDPIPLTGKTLNNTEKPSESQNSHDNKLVSSVVVSILADPREAGDGDGGDGRISSPKSLSRIFVVVLLDSVKYVTYSCVLPFKSSGPHLVN</sequence>
<comment type="similarity">
    <text evidence="3">Belongs to the bZIP family.</text>
</comment>
<dbReference type="AlphaFoldDB" id="A0A199UTH2"/>
<comment type="subcellular location">
    <subcellularLocation>
        <location evidence="2">Endoplasmic reticulum membrane</location>
        <topology evidence="2">Single-pass membrane protein</topology>
    </subcellularLocation>
    <subcellularLocation>
        <location evidence="1">Nucleus</location>
    </subcellularLocation>
</comment>
<keyword evidence="7" id="KW-0805">Transcription regulation</keyword>
<feature type="region of interest" description="Disordered" evidence="15">
    <location>
        <begin position="65"/>
        <end position="170"/>
    </location>
</feature>
<evidence type="ECO:0000313" key="19">
    <source>
        <dbReference type="Proteomes" id="UP000092600"/>
    </source>
</evidence>
<reference evidence="18 19" key="1">
    <citation type="journal article" date="2016" name="DNA Res.">
        <title>The draft genome of MD-2 pineapple using hybrid error correction of long reads.</title>
        <authorList>
            <person name="Redwan R.M."/>
            <person name="Saidin A."/>
            <person name="Kumar S.V."/>
        </authorList>
    </citation>
    <scope>NUCLEOTIDE SEQUENCE [LARGE SCALE GENOMIC DNA]</scope>
    <source>
        <strain evidence="19">cv. MD2</strain>
        <tissue evidence="18">Leaf</tissue>
    </source>
</reference>
<evidence type="ECO:0000313" key="18">
    <source>
        <dbReference type="EMBL" id="OAY68064.1"/>
    </source>
</evidence>
<feature type="compositionally biased region" description="Basic residues" evidence="15">
    <location>
        <begin position="125"/>
        <end position="134"/>
    </location>
</feature>
<evidence type="ECO:0000256" key="15">
    <source>
        <dbReference type="SAM" id="MobiDB-lite"/>
    </source>
</evidence>
<dbReference type="GO" id="GO:0003700">
    <property type="term" value="F:DNA-binding transcription factor activity"/>
    <property type="evidence" value="ECO:0007669"/>
    <property type="project" value="InterPro"/>
</dbReference>
<feature type="compositionally biased region" description="Basic and acidic residues" evidence="15">
    <location>
        <begin position="598"/>
        <end position="607"/>
    </location>
</feature>
<comment type="caution">
    <text evidence="18">The sequence shown here is derived from an EMBL/GenBank/DDBJ whole genome shotgun (WGS) entry which is preliminary data.</text>
</comment>
<proteinExistence type="inferred from homology"/>
<evidence type="ECO:0000256" key="5">
    <source>
        <dbReference type="ARBA" id="ARBA00022824"/>
    </source>
</evidence>
<evidence type="ECO:0000256" key="1">
    <source>
        <dbReference type="ARBA" id="ARBA00004123"/>
    </source>
</evidence>
<evidence type="ECO:0000259" key="17">
    <source>
        <dbReference type="PROSITE" id="PS50217"/>
    </source>
</evidence>
<evidence type="ECO:0000256" key="12">
    <source>
        <dbReference type="ARBA" id="ARBA00023230"/>
    </source>
</evidence>
<dbReference type="Pfam" id="PF00170">
    <property type="entry name" value="bZIP_1"/>
    <property type="match status" value="1"/>
</dbReference>
<evidence type="ECO:0000256" key="8">
    <source>
        <dbReference type="ARBA" id="ARBA00023125"/>
    </source>
</evidence>
<evidence type="ECO:0000256" key="14">
    <source>
        <dbReference type="ARBA" id="ARBA00056763"/>
    </source>
</evidence>
<feature type="compositionally biased region" description="Basic and acidic residues" evidence="15">
    <location>
        <begin position="284"/>
        <end position="294"/>
    </location>
</feature>
<dbReference type="InterPro" id="IPR004827">
    <property type="entry name" value="bZIP"/>
</dbReference>
<organism evidence="18 19">
    <name type="scientific">Ananas comosus</name>
    <name type="common">Pineapple</name>
    <name type="synonym">Ananas ananas</name>
    <dbReference type="NCBI Taxonomy" id="4615"/>
    <lineage>
        <taxon>Eukaryota</taxon>
        <taxon>Viridiplantae</taxon>
        <taxon>Streptophyta</taxon>
        <taxon>Embryophyta</taxon>
        <taxon>Tracheophyta</taxon>
        <taxon>Spermatophyta</taxon>
        <taxon>Magnoliopsida</taxon>
        <taxon>Liliopsida</taxon>
        <taxon>Poales</taxon>
        <taxon>Bromeliaceae</taxon>
        <taxon>Bromelioideae</taxon>
        <taxon>Ananas</taxon>
    </lineage>
</organism>
<evidence type="ECO:0000256" key="4">
    <source>
        <dbReference type="ARBA" id="ARBA00022692"/>
    </source>
</evidence>
<protein>
    <submittedName>
        <fullName evidence="18">BZIP transcription factor 17</fullName>
    </submittedName>
</protein>
<dbReference type="PANTHER" id="PTHR47416:SF3">
    <property type="entry name" value="BZIP TRANSCRIPTION FACTOR 17-RELATED"/>
    <property type="match status" value="1"/>
</dbReference>
<keyword evidence="4 16" id="KW-0812">Transmembrane</keyword>
<evidence type="ECO:0000256" key="16">
    <source>
        <dbReference type="SAM" id="Phobius"/>
    </source>
</evidence>
<comment type="function">
    <text evidence="14">Transcription factor involved in endoplasmic reticulum (ER) stress response. Acts as a ER stress sensor and activates the transcription factor BZIP50 and the chaperone BIP1.</text>
</comment>
<dbReference type="FunFam" id="1.20.5.170:FF:000085">
    <property type="entry name" value="bZIP transcription factor 49"/>
    <property type="match status" value="1"/>
</dbReference>
<feature type="domain" description="BZIP" evidence="17">
    <location>
        <begin position="168"/>
        <end position="228"/>
    </location>
</feature>
<dbReference type="SMART" id="SM00338">
    <property type="entry name" value="BRLZ"/>
    <property type="match status" value="1"/>
</dbReference>
<dbReference type="PANTHER" id="PTHR47416">
    <property type="entry name" value="BASIC-LEUCINE ZIPPER TRANSCRIPTION FACTOR F-RELATED"/>
    <property type="match status" value="1"/>
</dbReference>
<accession>A0A199UTH2</accession>
<dbReference type="STRING" id="4615.A0A199UTH2"/>
<feature type="transmembrane region" description="Helical" evidence="16">
    <location>
        <begin position="299"/>
        <end position="321"/>
    </location>
</feature>
<keyword evidence="8" id="KW-0238">DNA-binding</keyword>
<dbReference type="EMBL" id="LSRQ01005130">
    <property type="protein sequence ID" value="OAY68064.1"/>
    <property type="molecule type" value="Genomic_DNA"/>
</dbReference>
<evidence type="ECO:0000256" key="10">
    <source>
        <dbReference type="ARBA" id="ARBA00023163"/>
    </source>
</evidence>
<dbReference type="GO" id="GO:0006986">
    <property type="term" value="P:response to unfolded protein"/>
    <property type="evidence" value="ECO:0007669"/>
    <property type="project" value="UniProtKB-KW"/>
</dbReference>
<dbReference type="GO" id="GO:0034976">
    <property type="term" value="P:response to endoplasmic reticulum stress"/>
    <property type="evidence" value="ECO:0007669"/>
    <property type="project" value="UniProtKB-ARBA"/>
</dbReference>
<evidence type="ECO:0000256" key="11">
    <source>
        <dbReference type="ARBA" id="ARBA00023180"/>
    </source>
</evidence>
<keyword evidence="11" id="KW-0325">Glycoprotein</keyword>
<feature type="region of interest" description="Disordered" evidence="15">
    <location>
        <begin position="1"/>
        <end position="52"/>
    </location>
</feature>
<keyword evidence="10" id="KW-0804">Transcription</keyword>
<evidence type="ECO:0000256" key="2">
    <source>
        <dbReference type="ARBA" id="ARBA00004389"/>
    </source>
</evidence>
<feature type="compositionally biased region" description="Low complexity" evidence="15">
    <location>
        <begin position="81"/>
        <end position="114"/>
    </location>
</feature>
<keyword evidence="12" id="KW-0834">Unfolded protein response</keyword>
<evidence type="ECO:0000256" key="6">
    <source>
        <dbReference type="ARBA" id="ARBA00022989"/>
    </source>
</evidence>
<dbReference type="GO" id="GO:0005789">
    <property type="term" value="C:endoplasmic reticulum membrane"/>
    <property type="evidence" value="ECO:0007669"/>
    <property type="project" value="UniProtKB-SubCell"/>
</dbReference>
<feature type="region of interest" description="Disordered" evidence="15">
    <location>
        <begin position="586"/>
        <end position="607"/>
    </location>
</feature>
<dbReference type="InterPro" id="IPR046347">
    <property type="entry name" value="bZIP_sf"/>
</dbReference>
<dbReference type="SUPFAM" id="SSF57959">
    <property type="entry name" value="Leucine zipper domain"/>
    <property type="match status" value="1"/>
</dbReference>
<feature type="region of interest" description="Disordered" evidence="15">
    <location>
        <begin position="268"/>
        <end position="295"/>
    </location>
</feature>
<dbReference type="Proteomes" id="UP000092600">
    <property type="component" value="Unassembled WGS sequence"/>
</dbReference>
<keyword evidence="13" id="KW-0539">Nucleus</keyword>
<dbReference type="GO" id="GO:0003677">
    <property type="term" value="F:DNA binding"/>
    <property type="evidence" value="ECO:0007669"/>
    <property type="project" value="UniProtKB-KW"/>
</dbReference>